<reference evidence="2 3" key="1">
    <citation type="journal article" date="2019" name="Sci. Rep.">
        <title>A high-quality genome of Eragrostis curvula grass provides insights into Poaceae evolution and supports new strategies to enhance forage quality.</title>
        <authorList>
            <person name="Carballo J."/>
            <person name="Santos B.A.C.M."/>
            <person name="Zappacosta D."/>
            <person name="Garbus I."/>
            <person name="Selva J.P."/>
            <person name="Gallo C.A."/>
            <person name="Diaz A."/>
            <person name="Albertini E."/>
            <person name="Caccamo M."/>
            <person name="Echenique V."/>
        </authorList>
    </citation>
    <scope>NUCLEOTIDE SEQUENCE [LARGE SCALE GENOMIC DNA]</scope>
    <source>
        <strain evidence="3">cv. Victoria</strain>
        <tissue evidence="2">Leaf</tissue>
    </source>
</reference>
<evidence type="ECO:0000256" key="1">
    <source>
        <dbReference type="SAM" id="MobiDB-lite"/>
    </source>
</evidence>
<feature type="compositionally biased region" description="Polar residues" evidence="1">
    <location>
        <begin position="82"/>
        <end position="93"/>
    </location>
</feature>
<feature type="non-terminal residue" evidence="2">
    <location>
        <position position="93"/>
    </location>
</feature>
<dbReference type="EMBL" id="RWGY01000026">
    <property type="protein sequence ID" value="TVU21882.1"/>
    <property type="molecule type" value="Genomic_DNA"/>
</dbReference>
<accession>A0A5J9UDY2</accession>
<evidence type="ECO:0000313" key="2">
    <source>
        <dbReference type="EMBL" id="TVU21882.1"/>
    </source>
</evidence>
<feature type="non-terminal residue" evidence="2">
    <location>
        <position position="1"/>
    </location>
</feature>
<name>A0A5J9UDY2_9POAL</name>
<gene>
    <name evidence="2" type="ORF">EJB05_31553</name>
</gene>
<sequence>FDPQRNGLGPELIDAGALSSLGPSLLSSPFFFLSPPWLCPVLPVAGESPGGAAETCKRTPSGIEGPSGRLLLPKGNKGSGQLKATGQEQVLEP</sequence>
<proteinExistence type="predicted"/>
<dbReference type="AlphaFoldDB" id="A0A5J9UDY2"/>
<protein>
    <submittedName>
        <fullName evidence="2">Uncharacterized protein</fullName>
    </submittedName>
</protein>
<dbReference type="Gramene" id="TVU21882">
    <property type="protein sequence ID" value="TVU21882"/>
    <property type="gene ID" value="EJB05_31553"/>
</dbReference>
<comment type="caution">
    <text evidence="2">The sequence shown here is derived from an EMBL/GenBank/DDBJ whole genome shotgun (WGS) entry which is preliminary data.</text>
</comment>
<feature type="region of interest" description="Disordered" evidence="1">
    <location>
        <begin position="48"/>
        <end position="93"/>
    </location>
</feature>
<dbReference type="Proteomes" id="UP000324897">
    <property type="component" value="Unassembled WGS sequence"/>
</dbReference>
<keyword evidence="3" id="KW-1185">Reference proteome</keyword>
<evidence type="ECO:0000313" key="3">
    <source>
        <dbReference type="Proteomes" id="UP000324897"/>
    </source>
</evidence>
<organism evidence="2 3">
    <name type="scientific">Eragrostis curvula</name>
    <name type="common">weeping love grass</name>
    <dbReference type="NCBI Taxonomy" id="38414"/>
    <lineage>
        <taxon>Eukaryota</taxon>
        <taxon>Viridiplantae</taxon>
        <taxon>Streptophyta</taxon>
        <taxon>Embryophyta</taxon>
        <taxon>Tracheophyta</taxon>
        <taxon>Spermatophyta</taxon>
        <taxon>Magnoliopsida</taxon>
        <taxon>Liliopsida</taxon>
        <taxon>Poales</taxon>
        <taxon>Poaceae</taxon>
        <taxon>PACMAD clade</taxon>
        <taxon>Chloridoideae</taxon>
        <taxon>Eragrostideae</taxon>
        <taxon>Eragrostidinae</taxon>
        <taxon>Eragrostis</taxon>
    </lineage>
</organism>